<organism evidence="6 7">
    <name type="scientific">Cytospora schulzeri</name>
    <dbReference type="NCBI Taxonomy" id="448051"/>
    <lineage>
        <taxon>Eukaryota</taxon>
        <taxon>Fungi</taxon>
        <taxon>Dikarya</taxon>
        <taxon>Ascomycota</taxon>
        <taxon>Pezizomycotina</taxon>
        <taxon>Sordariomycetes</taxon>
        <taxon>Sordariomycetidae</taxon>
        <taxon>Diaporthales</taxon>
        <taxon>Cytosporaceae</taxon>
        <taxon>Cytospora</taxon>
    </lineage>
</organism>
<evidence type="ECO:0000256" key="3">
    <source>
        <dbReference type="ARBA" id="ARBA00022827"/>
    </source>
</evidence>
<proteinExistence type="inferred from homology"/>
<dbReference type="STRING" id="356882.A0A423WRZ3"/>
<dbReference type="SUPFAM" id="SSF51905">
    <property type="entry name" value="FAD/NAD(P)-binding domain"/>
    <property type="match status" value="1"/>
</dbReference>
<evidence type="ECO:0000313" key="7">
    <source>
        <dbReference type="Proteomes" id="UP000283895"/>
    </source>
</evidence>
<gene>
    <name evidence="6" type="ORF">VMCG_04655</name>
</gene>
<protein>
    <recommendedName>
        <fullName evidence="5">FAD/NAD(P)-binding domain-containing protein</fullName>
    </recommendedName>
</protein>
<dbReference type="EMBL" id="LKEA01000011">
    <property type="protein sequence ID" value="ROW06011.1"/>
    <property type="molecule type" value="Genomic_DNA"/>
</dbReference>
<sequence length="387" mass="41926">MGKTIVILGASVAGIPIAHHLLTHTALLVPDLKVILVSPNTHLYWMFASVRGIVPGGLDEDKLFVPIAPAFAKYPVDRFEFVLGTAEDLNPSENSVTVQTNDGQVRSIEYHTLVVATGSSAKDNMPWKAVSTTEQTRAVLREWQTRIRSAKSIVVAGAGLTGIEVAGELAEAYAKTGQKEVTLIGTSNLPLDNTVRQDVRAAAQNILKTLGARVVMDTTVSTVEGSGSGPRTIKIYKQGREETITADVFMPTYGLQPNSSFAPASMLDQRGYIKQTKYLRVEGHDNIFVVGDVGNLETPHGIHTDLQVLHVVGSLQAYLKGGEVTEYRFSTEPYFGASIGRGAGIGQVKGLKVFSFLIWWNKSRTLGMQKVSGFVAGRRTLTKGKWT</sequence>
<dbReference type="GO" id="GO:0050660">
    <property type="term" value="F:flavin adenine dinucleotide binding"/>
    <property type="evidence" value="ECO:0007669"/>
    <property type="project" value="TreeGrafter"/>
</dbReference>
<dbReference type="GO" id="GO:0005737">
    <property type="term" value="C:cytoplasm"/>
    <property type="evidence" value="ECO:0007669"/>
    <property type="project" value="TreeGrafter"/>
</dbReference>
<dbReference type="PRINTS" id="PR00411">
    <property type="entry name" value="PNDRDTASEI"/>
</dbReference>
<evidence type="ECO:0000259" key="5">
    <source>
        <dbReference type="Pfam" id="PF07992"/>
    </source>
</evidence>
<comment type="caution">
    <text evidence="6">The sequence shown here is derived from an EMBL/GenBank/DDBJ whole genome shotgun (WGS) entry which is preliminary data.</text>
</comment>
<evidence type="ECO:0000256" key="2">
    <source>
        <dbReference type="ARBA" id="ARBA00022630"/>
    </source>
</evidence>
<dbReference type="AlphaFoldDB" id="A0A423WRZ3"/>
<keyword evidence="4" id="KW-0560">Oxidoreductase</keyword>
<dbReference type="PANTHER" id="PTHR43735:SF3">
    <property type="entry name" value="FERROPTOSIS SUPPRESSOR PROTEIN 1"/>
    <property type="match status" value="1"/>
</dbReference>
<evidence type="ECO:0000256" key="4">
    <source>
        <dbReference type="ARBA" id="ARBA00023002"/>
    </source>
</evidence>
<comment type="similarity">
    <text evidence="1">Belongs to the FAD-dependent oxidoreductase family.</text>
</comment>
<dbReference type="OrthoDB" id="202203at2759"/>
<dbReference type="Pfam" id="PF07992">
    <property type="entry name" value="Pyr_redox_2"/>
    <property type="match status" value="1"/>
</dbReference>
<dbReference type="PRINTS" id="PR00368">
    <property type="entry name" value="FADPNR"/>
</dbReference>
<evidence type="ECO:0000313" key="6">
    <source>
        <dbReference type="EMBL" id="ROW06011.1"/>
    </source>
</evidence>
<evidence type="ECO:0000256" key="1">
    <source>
        <dbReference type="ARBA" id="ARBA00006442"/>
    </source>
</evidence>
<dbReference type="PANTHER" id="PTHR43735">
    <property type="entry name" value="APOPTOSIS-INDUCING FACTOR 1"/>
    <property type="match status" value="1"/>
</dbReference>
<accession>A0A423WRZ3</accession>
<keyword evidence="7" id="KW-1185">Reference proteome</keyword>
<dbReference type="InterPro" id="IPR023753">
    <property type="entry name" value="FAD/NAD-binding_dom"/>
</dbReference>
<dbReference type="InterPro" id="IPR036188">
    <property type="entry name" value="FAD/NAD-bd_sf"/>
</dbReference>
<reference evidence="6 7" key="1">
    <citation type="submission" date="2015-09" db="EMBL/GenBank/DDBJ databases">
        <title>Host preference determinants of Valsa canker pathogens revealed by comparative genomics.</title>
        <authorList>
            <person name="Yin Z."/>
            <person name="Huang L."/>
        </authorList>
    </citation>
    <scope>NUCLEOTIDE SEQUENCE [LARGE SCALE GENOMIC DNA]</scope>
    <source>
        <strain evidence="6 7">03-1</strain>
    </source>
</reference>
<dbReference type="Gene3D" id="3.50.50.100">
    <property type="match status" value="1"/>
</dbReference>
<dbReference type="Proteomes" id="UP000283895">
    <property type="component" value="Unassembled WGS sequence"/>
</dbReference>
<keyword evidence="2" id="KW-0285">Flavoprotein</keyword>
<dbReference type="GO" id="GO:0004174">
    <property type="term" value="F:electron-transferring-flavoprotein dehydrogenase activity"/>
    <property type="evidence" value="ECO:0007669"/>
    <property type="project" value="TreeGrafter"/>
</dbReference>
<feature type="domain" description="FAD/NAD(P)-binding" evidence="5">
    <location>
        <begin position="4"/>
        <end position="294"/>
    </location>
</feature>
<name>A0A423WRZ3_9PEZI</name>
<keyword evidence="3" id="KW-0274">FAD</keyword>